<dbReference type="Proteomes" id="UP000187429">
    <property type="component" value="Unassembled WGS sequence"/>
</dbReference>
<reference evidence="2" key="1">
    <citation type="submission" date="2017-01" db="EMBL/GenBank/DDBJ databases">
        <authorList>
            <person name="Wang Y."/>
            <person name="White M."/>
            <person name="Kvist S."/>
            <person name="Moncalvo J.-M."/>
        </authorList>
    </citation>
    <scope>NUCLEOTIDE SEQUENCE [LARGE SCALE GENOMIC DNA]</scope>
    <source>
        <strain evidence="2">ID-206-W2</strain>
    </source>
</reference>
<evidence type="ECO:0000313" key="2">
    <source>
        <dbReference type="Proteomes" id="UP000187429"/>
    </source>
</evidence>
<dbReference type="EMBL" id="LSSM01001668">
    <property type="protein sequence ID" value="OMJ25298.1"/>
    <property type="molecule type" value="Genomic_DNA"/>
</dbReference>
<name>A0A1R1YED7_9FUNG</name>
<keyword evidence="2" id="KW-1185">Reference proteome</keyword>
<organism evidence="1 2">
    <name type="scientific">Smittium culicis</name>
    <dbReference type="NCBI Taxonomy" id="133412"/>
    <lineage>
        <taxon>Eukaryota</taxon>
        <taxon>Fungi</taxon>
        <taxon>Fungi incertae sedis</taxon>
        <taxon>Zoopagomycota</taxon>
        <taxon>Kickxellomycotina</taxon>
        <taxon>Harpellomycetes</taxon>
        <taxon>Harpellales</taxon>
        <taxon>Legeriomycetaceae</taxon>
        <taxon>Smittium</taxon>
    </lineage>
</organism>
<evidence type="ECO:0000313" key="1">
    <source>
        <dbReference type="EMBL" id="OMJ25298.1"/>
    </source>
</evidence>
<gene>
    <name evidence="1" type="ORF">AYI69_g4346</name>
</gene>
<protein>
    <submittedName>
        <fullName evidence="1">Uncharacterized protein</fullName>
    </submittedName>
</protein>
<sequence length="68" mass="7603">MEPSSVCLPLKFPSSNSPRLLSLYHIKISKVGIENFNTDPNIFSPQVMNFLVLIAYSSLIVKAREPLP</sequence>
<comment type="caution">
    <text evidence="1">The sequence shown here is derived from an EMBL/GenBank/DDBJ whole genome shotgun (WGS) entry which is preliminary data.</text>
</comment>
<accession>A0A1R1YED7</accession>
<proteinExistence type="predicted"/>
<dbReference type="AlphaFoldDB" id="A0A1R1YED7"/>